<organism evidence="1 2">
    <name type="scientific">Steinernema carpocapsae</name>
    <name type="common">Entomopathogenic nematode</name>
    <dbReference type="NCBI Taxonomy" id="34508"/>
    <lineage>
        <taxon>Eukaryota</taxon>
        <taxon>Metazoa</taxon>
        <taxon>Ecdysozoa</taxon>
        <taxon>Nematoda</taxon>
        <taxon>Chromadorea</taxon>
        <taxon>Rhabditida</taxon>
        <taxon>Tylenchina</taxon>
        <taxon>Panagrolaimomorpha</taxon>
        <taxon>Strongyloidoidea</taxon>
        <taxon>Steinernematidae</taxon>
        <taxon>Steinernema</taxon>
    </lineage>
</organism>
<keyword evidence="2" id="KW-1185">Reference proteome</keyword>
<comment type="caution">
    <text evidence="1">The sequence shown here is derived from an EMBL/GenBank/DDBJ whole genome shotgun (WGS) entry which is preliminary data.</text>
</comment>
<evidence type="ECO:0000313" key="2">
    <source>
        <dbReference type="Proteomes" id="UP000298663"/>
    </source>
</evidence>
<accession>A0A4U5LWU8</accession>
<dbReference type="AlphaFoldDB" id="A0A4U5LWU8"/>
<dbReference type="Proteomes" id="UP000298663">
    <property type="component" value="Unassembled WGS sequence"/>
</dbReference>
<reference evidence="1 2" key="1">
    <citation type="journal article" date="2015" name="Genome Biol.">
        <title>Comparative genomics of Steinernema reveals deeply conserved gene regulatory networks.</title>
        <authorList>
            <person name="Dillman A.R."/>
            <person name="Macchietto M."/>
            <person name="Porter C.F."/>
            <person name="Rogers A."/>
            <person name="Williams B."/>
            <person name="Antoshechkin I."/>
            <person name="Lee M.M."/>
            <person name="Goodwin Z."/>
            <person name="Lu X."/>
            <person name="Lewis E.E."/>
            <person name="Goodrich-Blair H."/>
            <person name="Stock S.P."/>
            <person name="Adams B.J."/>
            <person name="Sternberg P.W."/>
            <person name="Mortazavi A."/>
        </authorList>
    </citation>
    <scope>NUCLEOTIDE SEQUENCE [LARGE SCALE GENOMIC DNA]</scope>
    <source>
        <strain evidence="1 2">ALL</strain>
    </source>
</reference>
<gene>
    <name evidence="1" type="ORF">L596_027897</name>
</gene>
<name>A0A4U5LWU8_STECR</name>
<dbReference type="EMBL" id="AZBU02000011">
    <property type="protein sequence ID" value="TKR60688.1"/>
    <property type="molecule type" value="Genomic_DNA"/>
</dbReference>
<sequence length="109" mass="12548">MKQFTNPVHTIFPILPTPPWLRNYPMLPEPPVLPKVGQKRKKFASKTFESSVLRSAKFQGVAGEIEEIEEDSFRSKYTLSDILKMNCESQSVTTFDLSRSRFSLILRVL</sequence>
<evidence type="ECO:0000313" key="1">
    <source>
        <dbReference type="EMBL" id="TKR60688.1"/>
    </source>
</evidence>
<proteinExistence type="predicted"/>
<reference evidence="1 2" key="2">
    <citation type="journal article" date="2019" name="G3 (Bethesda)">
        <title>Hybrid Assembly of the Genome of the Entomopathogenic Nematode Steinernema carpocapsae Identifies the X-Chromosome.</title>
        <authorList>
            <person name="Serra L."/>
            <person name="Macchietto M."/>
            <person name="Macias-Munoz A."/>
            <person name="McGill C.J."/>
            <person name="Rodriguez I.M."/>
            <person name="Rodriguez B."/>
            <person name="Murad R."/>
            <person name="Mortazavi A."/>
        </authorList>
    </citation>
    <scope>NUCLEOTIDE SEQUENCE [LARGE SCALE GENOMIC DNA]</scope>
    <source>
        <strain evidence="1 2">ALL</strain>
    </source>
</reference>
<protein>
    <submittedName>
        <fullName evidence="1">Uncharacterized protein</fullName>
    </submittedName>
</protein>